<sequence>MTTRDQTMRSAARRFARNTSCTRPQTPTCCRWRSLRRQLMPEAQPIACGSISHGMPDCSTNGMPVSTARSSSGLRPGYRAGAASAQAEAARLSATIRRSVSAWPWPPRQRNNEEVNRACGGLTALLQLILLEPSWRQSIALRLRRNSNRLAPRRQESPNPSGQESQYARIHRMPCGRRLRHSPLGLAAPKQLIRKPIKDRCAEGGAVSFGSSRWARASEPRRDITRSGPLPANLQDNRAQVIAEQVLPLSVARQRVNPECKPELRISE</sequence>
<feature type="region of interest" description="Disordered" evidence="1">
    <location>
        <begin position="212"/>
        <end position="236"/>
    </location>
</feature>
<comment type="caution">
    <text evidence="2">The sequence shown here is derived from an EMBL/GenBank/DDBJ whole genome shotgun (WGS) entry which is preliminary data.</text>
</comment>
<evidence type="ECO:0000313" key="2">
    <source>
        <dbReference type="EMBL" id="KGX07651.1"/>
    </source>
</evidence>
<gene>
    <name evidence="2" type="ORF">Y036_1629</name>
</gene>
<name>A0AA40JBK5_BURPE</name>
<dbReference type="Proteomes" id="UP000030475">
    <property type="component" value="Unassembled WGS sequence"/>
</dbReference>
<evidence type="ECO:0000256" key="1">
    <source>
        <dbReference type="SAM" id="MobiDB-lite"/>
    </source>
</evidence>
<evidence type="ECO:0000313" key="3">
    <source>
        <dbReference type="Proteomes" id="UP000030475"/>
    </source>
</evidence>
<dbReference type="AlphaFoldDB" id="A0AA40JBK5"/>
<feature type="compositionally biased region" description="Basic and acidic residues" evidence="1">
    <location>
        <begin position="216"/>
        <end position="225"/>
    </location>
</feature>
<proteinExistence type="predicted"/>
<dbReference type="EMBL" id="JQIM01000010">
    <property type="protein sequence ID" value="KGX07651.1"/>
    <property type="molecule type" value="Genomic_DNA"/>
</dbReference>
<protein>
    <submittedName>
        <fullName evidence="2">Uncharacterized protein</fullName>
    </submittedName>
</protein>
<reference evidence="2 3" key="1">
    <citation type="submission" date="2014-08" db="EMBL/GenBank/DDBJ databases">
        <authorList>
            <person name="Bunnell A."/>
            <person name="Chain P.S."/>
            <person name="Chertkov O."/>
            <person name="Currie B.J."/>
            <person name="Daligault H.E."/>
            <person name="Davenport K.W."/>
            <person name="Davis C."/>
            <person name="Gleasner C.D."/>
            <person name="Johnson S.L."/>
            <person name="Kaestli M."/>
            <person name="Koren S."/>
            <person name="Kunde Y.A."/>
            <person name="Mayo M."/>
            <person name="McMurry K.K."/>
            <person name="Price E.P."/>
            <person name="Reitenga K.G."/>
            <person name="Robison R."/>
            <person name="Rosovitz M.J."/>
            <person name="Sarovich D.S."/>
            <person name="Teshima H."/>
        </authorList>
    </citation>
    <scope>NUCLEOTIDE SEQUENCE [LARGE SCALE GENOMIC DNA]</scope>
    <source>
        <strain evidence="2 3">MSHR44</strain>
    </source>
</reference>
<organism evidence="2 3">
    <name type="scientific">Burkholderia pseudomallei</name>
    <name type="common">Pseudomonas pseudomallei</name>
    <dbReference type="NCBI Taxonomy" id="28450"/>
    <lineage>
        <taxon>Bacteria</taxon>
        <taxon>Pseudomonadati</taxon>
        <taxon>Pseudomonadota</taxon>
        <taxon>Betaproteobacteria</taxon>
        <taxon>Burkholderiales</taxon>
        <taxon>Burkholderiaceae</taxon>
        <taxon>Burkholderia</taxon>
        <taxon>pseudomallei group</taxon>
    </lineage>
</organism>
<accession>A0AA40JBK5</accession>